<feature type="domain" description="SHSP" evidence="3">
    <location>
        <begin position="30"/>
        <end position="144"/>
    </location>
</feature>
<dbReference type="Proteomes" id="UP000070138">
    <property type="component" value="Unassembled WGS sequence"/>
</dbReference>
<dbReference type="PANTHER" id="PTHR11527">
    <property type="entry name" value="HEAT-SHOCK PROTEIN 20 FAMILY MEMBER"/>
    <property type="match status" value="1"/>
</dbReference>
<evidence type="ECO:0000259" key="3">
    <source>
        <dbReference type="PROSITE" id="PS01031"/>
    </source>
</evidence>
<dbReference type="CDD" id="cd06464">
    <property type="entry name" value="ACD_sHsps-like"/>
    <property type="match status" value="1"/>
</dbReference>
<dbReference type="Gene3D" id="2.60.40.790">
    <property type="match status" value="1"/>
</dbReference>
<dbReference type="InterPro" id="IPR002068">
    <property type="entry name" value="A-crystallin/Hsp20_dom"/>
</dbReference>
<evidence type="ECO:0000256" key="2">
    <source>
        <dbReference type="RuleBase" id="RU003616"/>
    </source>
</evidence>
<dbReference type="RefSeq" id="WP_062619692.1">
    <property type="nucleotide sequence ID" value="NZ_JRWG01000001.1"/>
</dbReference>
<dbReference type="InterPro" id="IPR031107">
    <property type="entry name" value="Small_HSP"/>
</dbReference>
<dbReference type="InterPro" id="IPR008978">
    <property type="entry name" value="HSP20-like_chaperone"/>
</dbReference>
<evidence type="ECO:0000256" key="1">
    <source>
        <dbReference type="PROSITE-ProRule" id="PRU00285"/>
    </source>
</evidence>
<gene>
    <name evidence="4" type="ORF">LS48_02715</name>
</gene>
<evidence type="ECO:0000313" key="5">
    <source>
        <dbReference type="Proteomes" id="UP000070138"/>
    </source>
</evidence>
<dbReference type="SUPFAM" id="SSF49764">
    <property type="entry name" value="HSP20-like chaperones"/>
    <property type="match status" value="1"/>
</dbReference>
<dbReference type="AlphaFoldDB" id="A0A137RMI6"/>
<evidence type="ECO:0000313" key="4">
    <source>
        <dbReference type="EMBL" id="KXO01381.1"/>
    </source>
</evidence>
<comment type="caution">
    <text evidence="4">The sequence shown here is derived from an EMBL/GenBank/DDBJ whole genome shotgun (WGS) entry which is preliminary data.</text>
</comment>
<dbReference type="EMBL" id="JRWG01000001">
    <property type="protein sequence ID" value="KXO01381.1"/>
    <property type="molecule type" value="Genomic_DNA"/>
</dbReference>
<accession>A0A137RMI6</accession>
<dbReference type="OrthoDB" id="9814487at2"/>
<dbReference type="STRING" id="1548749.LS48_02715"/>
<name>A0A137RMI6_9FLAO</name>
<keyword evidence="5" id="KW-1185">Reference proteome</keyword>
<organism evidence="4 5">
    <name type="scientific">Aequorivita aquimaris</name>
    <dbReference type="NCBI Taxonomy" id="1548749"/>
    <lineage>
        <taxon>Bacteria</taxon>
        <taxon>Pseudomonadati</taxon>
        <taxon>Bacteroidota</taxon>
        <taxon>Flavobacteriia</taxon>
        <taxon>Flavobacteriales</taxon>
        <taxon>Flavobacteriaceae</taxon>
        <taxon>Aequorivita</taxon>
    </lineage>
</organism>
<dbReference type="Pfam" id="PF00011">
    <property type="entry name" value="HSP20"/>
    <property type="match status" value="1"/>
</dbReference>
<proteinExistence type="inferred from homology"/>
<protein>
    <recommendedName>
        <fullName evidence="3">SHSP domain-containing protein</fullName>
    </recommendedName>
</protein>
<reference evidence="4 5" key="2">
    <citation type="journal article" date="2016" name="Int. J. Syst. Evol. Microbiol.">
        <title>Vitellibacter aquimaris sp. nov., a marine bacterium isolated from seawater.</title>
        <authorList>
            <person name="Thevarajoo S."/>
            <person name="Selvaratnam C."/>
            <person name="Goh K.M."/>
            <person name="Hong K.W."/>
            <person name="Chan X.Y."/>
            <person name="Chan K.G."/>
            <person name="Chong C.S."/>
        </authorList>
    </citation>
    <scope>NUCLEOTIDE SEQUENCE [LARGE SCALE GENOMIC DNA]</scope>
    <source>
        <strain evidence="4 5">D-24</strain>
    </source>
</reference>
<reference evidence="5" key="1">
    <citation type="submission" date="2014-10" db="EMBL/GenBank/DDBJ databases">
        <title>Genome sequencing of Vitellibacter sp. D-24.</title>
        <authorList>
            <person name="Thevarajoo S."/>
            <person name="Selvaratnam C."/>
            <person name="Goh K.M."/>
            <person name="Chong C.S."/>
        </authorList>
    </citation>
    <scope>NUCLEOTIDE SEQUENCE [LARGE SCALE GENOMIC DNA]</scope>
    <source>
        <strain evidence="5">D-24</strain>
    </source>
</reference>
<comment type="similarity">
    <text evidence="1 2">Belongs to the small heat shock protein (HSP20) family.</text>
</comment>
<dbReference type="PROSITE" id="PS01031">
    <property type="entry name" value="SHSP"/>
    <property type="match status" value="1"/>
</dbReference>
<sequence>MKTVNKNSIWLPGLLDNLLFDNKLDVFNNNYETFSIPAVNIIENFPNFVVELAVPGLKKESFTIEVEEDTLKIASKKVEEKKEENTNFQYRRKEFNYSNFERSFKLPENIKVEDIQANYENGILRVTIPKMEEKKALKKMVEIS</sequence>